<reference evidence="1" key="1">
    <citation type="journal article" date="2015" name="Nature">
        <title>Complex archaea that bridge the gap between prokaryotes and eukaryotes.</title>
        <authorList>
            <person name="Spang A."/>
            <person name="Saw J.H."/>
            <person name="Jorgensen S.L."/>
            <person name="Zaremba-Niedzwiedzka K."/>
            <person name="Martijn J."/>
            <person name="Lind A.E."/>
            <person name="van Eijk R."/>
            <person name="Schleper C."/>
            <person name="Guy L."/>
            <person name="Ettema T.J."/>
        </authorList>
    </citation>
    <scope>NUCLEOTIDE SEQUENCE</scope>
</reference>
<comment type="caution">
    <text evidence="1">The sequence shown here is derived from an EMBL/GenBank/DDBJ whole genome shotgun (WGS) entry which is preliminary data.</text>
</comment>
<evidence type="ECO:0000313" key="1">
    <source>
        <dbReference type="EMBL" id="KKN16534.1"/>
    </source>
</evidence>
<accession>A0A0F9NEZ2</accession>
<dbReference type="AlphaFoldDB" id="A0A0F9NEZ2"/>
<gene>
    <name evidence="1" type="ORF">LCGC14_0974850</name>
</gene>
<organism evidence="1">
    <name type="scientific">marine sediment metagenome</name>
    <dbReference type="NCBI Taxonomy" id="412755"/>
    <lineage>
        <taxon>unclassified sequences</taxon>
        <taxon>metagenomes</taxon>
        <taxon>ecological metagenomes</taxon>
    </lineage>
</organism>
<name>A0A0F9NEZ2_9ZZZZ</name>
<dbReference type="EMBL" id="LAZR01003605">
    <property type="protein sequence ID" value="KKN16534.1"/>
    <property type="molecule type" value="Genomic_DNA"/>
</dbReference>
<proteinExistence type="predicted"/>
<sequence>MQWMTKMKEFGGADVGYLSEDGEMTTFVVVGDPQLIVGLYKKQETKRIGVPCVTIEGFQLLVIGMRVGRRLSKYEKHLHEWAFELVRHGGTDDSKTTYEMGRTEDKELEKKLLAAAEGQDFEEEIKEAVEAATEIGN</sequence>
<protein>
    <submittedName>
        <fullName evidence="1">Uncharacterized protein</fullName>
    </submittedName>
</protein>